<dbReference type="InterPro" id="IPR003829">
    <property type="entry name" value="Pirin_N_dom"/>
</dbReference>
<dbReference type="SUPFAM" id="SSF51182">
    <property type="entry name" value="RmlC-like cupins"/>
    <property type="match status" value="1"/>
</dbReference>
<feature type="domain" description="Pirin C-terminal" evidence="4">
    <location>
        <begin position="168"/>
        <end position="263"/>
    </location>
</feature>
<dbReference type="RefSeq" id="WP_284370794.1">
    <property type="nucleotide sequence ID" value="NZ_BSNJ01000002.1"/>
</dbReference>
<dbReference type="PIRSF" id="PIRSF006232">
    <property type="entry name" value="Pirin"/>
    <property type="match status" value="1"/>
</dbReference>
<feature type="domain" description="Pirin N-terminal" evidence="3">
    <location>
        <begin position="9"/>
        <end position="114"/>
    </location>
</feature>
<dbReference type="InterPro" id="IPR012093">
    <property type="entry name" value="Pirin"/>
</dbReference>
<evidence type="ECO:0000259" key="4">
    <source>
        <dbReference type="Pfam" id="PF05726"/>
    </source>
</evidence>
<reference evidence="5" key="1">
    <citation type="journal article" date="2014" name="Int. J. Syst. Evol. Microbiol.">
        <title>Complete genome of a new Firmicutes species belonging to the dominant human colonic microbiota ('Ruminococcus bicirculans') reveals two chromosomes and a selective capacity to utilize plant glucans.</title>
        <authorList>
            <consortium name="NISC Comparative Sequencing Program"/>
            <person name="Wegmann U."/>
            <person name="Louis P."/>
            <person name="Goesmann A."/>
            <person name="Henrissat B."/>
            <person name="Duncan S.H."/>
            <person name="Flint H.J."/>
        </authorList>
    </citation>
    <scope>NUCLEOTIDE SEQUENCE</scope>
    <source>
        <strain evidence="5">NBRC 108216</strain>
    </source>
</reference>
<evidence type="ECO:0000313" key="5">
    <source>
        <dbReference type="EMBL" id="GLQ20326.1"/>
    </source>
</evidence>
<dbReference type="Pfam" id="PF05726">
    <property type="entry name" value="Pirin_C"/>
    <property type="match status" value="1"/>
</dbReference>
<dbReference type="CDD" id="cd02247">
    <property type="entry name" value="cupin_pirin_C"/>
    <property type="match status" value="1"/>
</dbReference>
<evidence type="ECO:0000256" key="1">
    <source>
        <dbReference type="ARBA" id="ARBA00008416"/>
    </source>
</evidence>
<protein>
    <recommendedName>
        <fullName evidence="7">Pirin family protein</fullName>
    </recommendedName>
</protein>
<proteinExistence type="inferred from homology"/>
<sequence length="282" mass="31248">MVKSLGDGFTVRRALPFVSQRSVGPWVFFDHFGPVDYDPGEGMDVRPHPHIGIATVTYLFEGEIWHRDSLGNSMPIHPGAINLMVTGNGMVHSERTRDTLRAEGYRLHGLQLWLALPDHEEERDASFHHHPADTIPVRALPNGANIRIMMGSAFDLTSPVETFSETVYYEVDLPDGATIDLPSATEAAIYVVEGALEIGDATSDPFILSVLTPGEHPVTARGRTRFAVVGGDPVGKRFMKWNFVSSRRERIRKAAEAWRNGDFPTVPGDESDFIPLPETMVF</sequence>
<dbReference type="CDD" id="cd02909">
    <property type="entry name" value="cupin_pirin_N"/>
    <property type="match status" value="1"/>
</dbReference>
<reference evidence="5" key="2">
    <citation type="submission" date="2023-01" db="EMBL/GenBank/DDBJ databases">
        <title>Draft genome sequence of Algimonas porphyrae strain NBRC 108216.</title>
        <authorList>
            <person name="Sun Q."/>
            <person name="Mori K."/>
        </authorList>
    </citation>
    <scope>NUCLEOTIDE SEQUENCE</scope>
    <source>
        <strain evidence="5">NBRC 108216</strain>
    </source>
</reference>
<dbReference type="EMBL" id="BSNJ01000002">
    <property type="protein sequence ID" value="GLQ20326.1"/>
    <property type="molecule type" value="Genomic_DNA"/>
</dbReference>
<gene>
    <name evidence="5" type="ORF">GCM10007854_12810</name>
</gene>
<organism evidence="5 6">
    <name type="scientific">Algimonas porphyrae</name>
    <dbReference type="NCBI Taxonomy" id="1128113"/>
    <lineage>
        <taxon>Bacteria</taxon>
        <taxon>Pseudomonadati</taxon>
        <taxon>Pseudomonadota</taxon>
        <taxon>Alphaproteobacteria</taxon>
        <taxon>Maricaulales</taxon>
        <taxon>Robiginitomaculaceae</taxon>
        <taxon>Algimonas</taxon>
    </lineage>
</organism>
<dbReference type="InterPro" id="IPR008778">
    <property type="entry name" value="Pirin_C_dom"/>
</dbReference>
<evidence type="ECO:0000256" key="2">
    <source>
        <dbReference type="RuleBase" id="RU003457"/>
    </source>
</evidence>
<comment type="caution">
    <text evidence="5">The sequence shown here is derived from an EMBL/GenBank/DDBJ whole genome shotgun (WGS) entry which is preliminary data.</text>
</comment>
<evidence type="ECO:0000259" key="3">
    <source>
        <dbReference type="Pfam" id="PF02678"/>
    </source>
</evidence>
<dbReference type="Gene3D" id="2.60.120.10">
    <property type="entry name" value="Jelly Rolls"/>
    <property type="match status" value="2"/>
</dbReference>
<comment type="similarity">
    <text evidence="1 2">Belongs to the pirin family.</text>
</comment>
<evidence type="ECO:0000313" key="6">
    <source>
        <dbReference type="Proteomes" id="UP001161390"/>
    </source>
</evidence>
<dbReference type="InterPro" id="IPR014710">
    <property type="entry name" value="RmlC-like_jellyroll"/>
</dbReference>
<accession>A0ABQ5UYP9</accession>
<keyword evidence="6" id="KW-1185">Reference proteome</keyword>
<name>A0ABQ5UYP9_9PROT</name>
<dbReference type="PANTHER" id="PTHR13903">
    <property type="entry name" value="PIRIN-RELATED"/>
    <property type="match status" value="1"/>
</dbReference>
<dbReference type="Pfam" id="PF02678">
    <property type="entry name" value="Pirin"/>
    <property type="match status" value="1"/>
</dbReference>
<dbReference type="Proteomes" id="UP001161390">
    <property type="component" value="Unassembled WGS sequence"/>
</dbReference>
<evidence type="ECO:0008006" key="7">
    <source>
        <dbReference type="Google" id="ProtNLM"/>
    </source>
</evidence>
<dbReference type="InterPro" id="IPR011051">
    <property type="entry name" value="RmlC_Cupin_sf"/>
</dbReference>
<dbReference type="PANTHER" id="PTHR13903:SF8">
    <property type="entry name" value="PIRIN"/>
    <property type="match status" value="1"/>
</dbReference>